<name>A0A151ZE05_TIELA</name>
<accession>A0A151ZE05</accession>
<dbReference type="InterPro" id="IPR017896">
    <property type="entry name" value="4Fe4S_Fe-S-bd"/>
</dbReference>
<dbReference type="Proteomes" id="UP000076078">
    <property type="component" value="Unassembled WGS sequence"/>
</dbReference>
<evidence type="ECO:0000259" key="2">
    <source>
        <dbReference type="PROSITE" id="PS51379"/>
    </source>
</evidence>
<comment type="caution">
    <text evidence="3">The sequence shown here is derived from an EMBL/GenBank/DDBJ whole genome shotgun (WGS) entry which is preliminary data.</text>
</comment>
<sequence>MKIHFILLLLFILQLHFSLYTSQIYKGPKLETGEVNRGSTGWNITRGLERYEWSYCKLKLHDNYTGFEAEVEFHPRVDEFTTLTIPYSNATLMRNPNITISLVFPGNRSIITYFEEKQTVSLPCVTDGTRNPDPQCNTNPLPDPDVYSTVQSVTKNVTTYESLELEAKHTYDPNQEAFVNYFTAIVQLDKGTIIDAIWDGDRDEQICKDCGTCIDQQCAVKANNMVCDTEEALCNLKIFVAWAGVDSKGKTCISINKIPSNFRKYSLTPISQFGLGLANDFIYRVDQNTANPNQA</sequence>
<dbReference type="PROSITE" id="PS51379">
    <property type="entry name" value="4FE4S_FER_2"/>
    <property type="match status" value="1"/>
</dbReference>
<keyword evidence="4" id="KW-1185">Reference proteome</keyword>
<feature type="domain" description="4Fe-4S ferredoxin-type" evidence="2">
    <location>
        <begin position="198"/>
        <end position="228"/>
    </location>
</feature>
<dbReference type="OrthoDB" id="18561at2759"/>
<organism evidence="3 4">
    <name type="scientific">Tieghemostelium lacteum</name>
    <name type="common">Slime mold</name>
    <name type="synonym">Dictyostelium lacteum</name>
    <dbReference type="NCBI Taxonomy" id="361077"/>
    <lineage>
        <taxon>Eukaryota</taxon>
        <taxon>Amoebozoa</taxon>
        <taxon>Evosea</taxon>
        <taxon>Eumycetozoa</taxon>
        <taxon>Dictyostelia</taxon>
        <taxon>Dictyosteliales</taxon>
        <taxon>Raperosteliaceae</taxon>
        <taxon>Tieghemostelium</taxon>
    </lineage>
</organism>
<reference evidence="3 4" key="1">
    <citation type="submission" date="2015-12" db="EMBL/GenBank/DDBJ databases">
        <title>Dictyostelia acquired genes for synthesis and detection of signals that induce cell-type specialization by lateral gene transfer from prokaryotes.</title>
        <authorList>
            <person name="Gloeckner G."/>
            <person name="Schaap P."/>
        </authorList>
    </citation>
    <scope>NUCLEOTIDE SEQUENCE [LARGE SCALE GENOMIC DNA]</scope>
    <source>
        <strain evidence="3 4">TK</strain>
    </source>
</reference>
<evidence type="ECO:0000313" key="4">
    <source>
        <dbReference type="Proteomes" id="UP000076078"/>
    </source>
</evidence>
<evidence type="ECO:0000313" key="3">
    <source>
        <dbReference type="EMBL" id="KYQ92186.1"/>
    </source>
</evidence>
<evidence type="ECO:0000256" key="1">
    <source>
        <dbReference type="SAM" id="SignalP"/>
    </source>
</evidence>
<feature type="signal peptide" evidence="1">
    <location>
        <begin position="1"/>
        <end position="18"/>
    </location>
</feature>
<protein>
    <recommendedName>
        <fullName evidence="2">4Fe-4S ferredoxin-type domain-containing protein</fullName>
    </recommendedName>
</protein>
<dbReference type="OMA" id="KPCQSIN"/>
<dbReference type="InParanoid" id="A0A151ZE05"/>
<dbReference type="STRING" id="361077.A0A151ZE05"/>
<keyword evidence="1" id="KW-0732">Signal</keyword>
<dbReference type="FunCoup" id="A0A151ZE05">
    <property type="interactions" value="126"/>
</dbReference>
<dbReference type="EMBL" id="LODT01000031">
    <property type="protein sequence ID" value="KYQ92186.1"/>
    <property type="molecule type" value="Genomic_DNA"/>
</dbReference>
<feature type="chain" id="PRO_5007593204" description="4Fe-4S ferredoxin-type domain-containing protein" evidence="1">
    <location>
        <begin position="19"/>
        <end position="295"/>
    </location>
</feature>
<proteinExistence type="predicted"/>
<dbReference type="AlphaFoldDB" id="A0A151ZE05"/>
<gene>
    <name evidence="3" type="ORF">DLAC_07032</name>
</gene>